<dbReference type="Pfam" id="PF04014">
    <property type="entry name" value="MazE_antitoxin"/>
    <property type="match status" value="1"/>
</dbReference>
<comment type="caution">
    <text evidence="2">The sequence shown here is derived from an EMBL/GenBank/DDBJ whole genome shotgun (WGS) entry which is preliminary data.</text>
</comment>
<dbReference type="Proteomes" id="UP000630660">
    <property type="component" value="Unassembled WGS sequence"/>
</dbReference>
<evidence type="ECO:0000313" key="2">
    <source>
        <dbReference type="EMBL" id="MBD3365194.1"/>
    </source>
</evidence>
<name>A0A9D5KBL6_UNCW3</name>
<dbReference type="Gene3D" id="2.10.260.10">
    <property type="match status" value="1"/>
</dbReference>
<dbReference type="EMBL" id="WJKJ01000275">
    <property type="protein sequence ID" value="MBD3365194.1"/>
    <property type="molecule type" value="Genomic_DNA"/>
</dbReference>
<gene>
    <name evidence="2" type="ORF">GF359_08260</name>
</gene>
<sequence length="71" mass="7895">MNKKGVCTLHQIFFGIVTVSDKGQIAIPVDARNALDIKPGDKLFVLRRKDGKGVTLVKAEVMDELLRNMLE</sequence>
<dbReference type="InterPro" id="IPR007159">
    <property type="entry name" value="SpoVT-AbrB_dom"/>
</dbReference>
<proteinExistence type="predicted"/>
<evidence type="ECO:0000259" key="1">
    <source>
        <dbReference type="SMART" id="SM00966"/>
    </source>
</evidence>
<accession>A0A9D5KBL6</accession>
<feature type="domain" description="SpoVT-AbrB" evidence="1">
    <location>
        <begin position="17"/>
        <end position="64"/>
    </location>
</feature>
<reference evidence="2" key="1">
    <citation type="submission" date="2019-11" db="EMBL/GenBank/DDBJ databases">
        <title>Microbial mats filling the niche in hypersaline microbial mats.</title>
        <authorList>
            <person name="Wong H.L."/>
            <person name="Macleod F.I."/>
            <person name="White R.A. III"/>
            <person name="Burns B.P."/>
        </authorList>
    </citation>
    <scope>NUCLEOTIDE SEQUENCE</scope>
    <source>
        <strain evidence="2">Bin_327</strain>
    </source>
</reference>
<protein>
    <submittedName>
        <fullName evidence="2">AbrB family transcriptional regulator</fullName>
    </submittedName>
</protein>
<dbReference type="InterPro" id="IPR037914">
    <property type="entry name" value="SpoVT-AbrB_sf"/>
</dbReference>
<dbReference type="GO" id="GO:0003677">
    <property type="term" value="F:DNA binding"/>
    <property type="evidence" value="ECO:0007669"/>
    <property type="project" value="InterPro"/>
</dbReference>
<dbReference type="SMART" id="SM00966">
    <property type="entry name" value="SpoVT_AbrB"/>
    <property type="match status" value="1"/>
</dbReference>
<dbReference type="NCBIfam" id="TIGR01439">
    <property type="entry name" value="lp_hng_hel_AbrB"/>
    <property type="match status" value="1"/>
</dbReference>
<evidence type="ECO:0000313" key="3">
    <source>
        <dbReference type="Proteomes" id="UP000630660"/>
    </source>
</evidence>
<dbReference type="SUPFAM" id="SSF89447">
    <property type="entry name" value="AbrB/MazE/MraZ-like"/>
    <property type="match status" value="1"/>
</dbReference>
<dbReference type="AlphaFoldDB" id="A0A9D5KBL6"/>
<organism evidence="2 3">
    <name type="scientific">candidate division WOR-3 bacterium</name>
    <dbReference type="NCBI Taxonomy" id="2052148"/>
    <lineage>
        <taxon>Bacteria</taxon>
        <taxon>Bacteria division WOR-3</taxon>
    </lineage>
</organism>